<evidence type="ECO:0008006" key="4">
    <source>
        <dbReference type="Google" id="ProtNLM"/>
    </source>
</evidence>
<protein>
    <recommendedName>
        <fullName evidence="4">Tetratricopeptide repeat protein</fullName>
    </recommendedName>
</protein>
<proteinExistence type="predicted"/>
<dbReference type="RefSeq" id="WP_338229826.1">
    <property type="nucleotide sequence ID" value="NZ_BTPE01000013.1"/>
</dbReference>
<dbReference type="Proteomes" id="UP001307705">
    <property type="component" value="Unassembled WGS sequence"/>
</dbReference>
<keyword evidence="1" id="KW-0472">Membrane</keyword>
<evidence type="ECO:0000313" key="2">
    <source>
        <dbReference type="EMBL" id="GMQ35000.1"/>
    </source>
</evidence>
<reference evidence="2 3" key="1">
    <citation type="submission" date="2023-08" db="EMBL/GenBank/DDBJ databases">
        <title>Draft genome sequence of Algoriphagus taiwanensis.</title>
        <authorList>
            <person name="Takatani N."/>
            <person name="Hosokawa M."/>
            <person name="Sawabe T."/>
        </authorList>
    </citation>
    <scope>NUCLEOTIDE SEQUENCE [LARGE SCALE GENOMIC DNA]</scope>
    <source>
        <strain evidence="2 3">JCM 19755</strain>
    </source>
</reference>
<comment type="caution">
    <text evidence="2">The sequence shown here is derived from an EMBL/GenBank/DDBJ whole genome shotgun (WGS) entry which is preliminary data.</text>
</comment>
<keyword evidence="1" id="KW-0812">Transmembrane</keyword>
<name>A0ABQ6Q488_9BACT</name>
<dbReference type="Pfam" id="PF14559">
    <property type="entry name" value="TPR_19"/>
    <property type="match status" value="1"/>
</dbReference>
<dbReference type="SUPFAM" id="SSF48452">
    <property type="entry name" value="TPR-like"/>
    <property type="match status" value="1"/>
</dbReference>
<evidence type="ECO:0000313" key="3">
    <source>
        <dbReference type="Proteomes" id="UP001307705"/>
    </source>
</evidence>
<organism evidence="2 3">
    <name type="scientific">Algoriphagus taiwanensis</name>
    <dbReference type="NCBI Taxonomy" id="1445656"/>
    <lineage>
        <taxon>Bacteria</taxon>
        <taxon>Pseudomonadati</taxon>
        <taxon>Bacteroidota</taxon>
        <taxon>Cytophagia</taxon>
        <taxon>Cytophagales</taxon>
        <taxon>Cyclobacteriaceae</taxon>
        <taxon>Algoriphagus</taxon>
    </lineage>
</organism>
<keyword evidence="3" id="KW-1185">Reference proteome</keyword>
<feature type="transmembrane region" description="Helical" evidence="1">
    <location>
        <begin position="79"/>
        <end position="100"/>
    </location>
</feature>
<dbReference type="Gene3D" id="1.25.40.10">
    <property type="entry name" value="Tetratricopeptide repeat domain"/>
    <property type="match status" value="1"/>
</dbReference>
<keyword evidence="1" id="KW-1133">Transmembrane helix</keyword>
<accession>A0ABQ6Q488</accession>
<gene>
    <name evidence="2" type="ORF">Ataiwa_32730</name>
</gene>
<dbReference type="EMBL" id="BTPE01000013">
    <property type="protein sequence ID" value="GMQ35000.1"/>
    <property type="molecule type" value="Genomic_DNA"/>
</dbReference>
<dbReference type="InterPro" id="IPR011990">
    <property type="entry name" value="TPR-like_helical_dom_sf"/>
</dbReference>
<evidence type="ECO:0000256" key="1">
    <source>
        <dbReference type="SAM" id="Phobius"/>
    </source>
</evidence>
<sequence>MDQEELINAYLEGKLSPEDQRLFEQLLENQPEYKTILEEHRQLKIAVTLEERSKIKDFLEELDQKEKGIPKSKGGLRSWIYSGIAACAIVLAGLFLWTSLSMTPGEKIYKSYYETYPNLIAPTVRGESQANLESDAFLAFDNKDYEKAAVLFENLQHEPDSDYAVFYLGICQLELGRPEKAIPLFLKVREDASNPDQITATWYAALGYFQLNKLEEGTQAVNKVARTEGHPLQAKAQELAEILK</sequence>